<dbReference type="NCBIfam" id="TIGR03082">
    <property type="entry name" value="Gneg_AbrB_dup"/>
    <property type="match status" value="2"/>
</dbReference>
<keyword evidence="1" id="KW-0472">Membrane</keyword>
<dbReference type="EMBL" id="JARTLD010000004">
    <property type="protein sequence ID" value="MED5016104.1"/>
    <property type="molecule type" value="Genomic_DNA"/>
</dbReference>
<keyword evidence="1" id="KW-0812">Transmembrane</keyword>
<feature type="transmembrane region" description="Helical" evidence="1">
    <location>
        <begin position="190"/>
        <end position="208"/>
    </location>
</feature>
<keyword evidence="1" id="KW-1133">Transmembrane helix</keyword>
<dbReference type="Proteomes" id="UP001343257">
    <property type="component" value="Unassembled WGS sequence"/>
</dbReference>
<accession>A0ABU6PMM5</accession>
<dbReference type="RefSeq" id="WP_328275031.1">
    <property type="nucleotide sequence ID" value="NZ_JARTLD010000004.1"/>
</dbReference>
<feature type="transmembrane region" description="Helical" evidence="1">
    <location>
        <begin position="333"/>
        <end position="351"/>
    </location>
</feature>
<feature type="transmembrane region" description="Helical" evidence="1">
    <location>
        <begin position="58"/>
        <end position="76"/>
    </location>
</feature>
<feature type="transmembrane region" description="Helical" evidence="1">
    <location>
        <begin position="270"/>
        <end position="291"/>
    </location>
</feature>
<keyword evidence="3" id="KW-1185">Reference proteome</keyword>
<gene>
    <name evidence="2" type="ORF">P9847_02160</name>
</gene>
<feature type="transmembrane region" description="Helical" evidence="1">
    <location>
        <begin position="152"/>
        <end position="170"/>
    </location>
</feature>
<dbReference type="Pfam" id="PF05145">
    <property type="entry name" value="AbrB"/>
    <property type="match status" value="1"/>
</dbReference>
<dbReference type="PIRSF" id="PIRSF038991">
    <property type="entry name" value="Protein_AbrB"/>
    <property type="match status" value="1"/>
</dbReference>
<evidence type="ECO:0000313" key="2">
    <source>
        <dbReference type="EMBL" id="MED5016104.1"/>
    </source>
</evidence>
<reference evidence="2 3" key="1">
    <citation type="submission" date="2023-03" db="EMBL/GenBank/DDBJ databases">
        <title>Bacillus Genome Sequencing.</title>
        <authorList>
            <person name="Dunlap C."/>
        </authorList>
    </citation>
    <scope>NUCLEOTIDE SEQUENCE [LARGE SCALE GENOMIC DNA]</scope>
    <source>
        <strain evidence="2 3">NRS-52</strain>
    </source>
</reference>
<feature type="transmembrane region" description="Helical" evidence="1">
    <location>
        <begin position="239"/>
        <end position="258"/>
    </location>
</feature>
<dbReference type="InterPro" id="IPR017516">
    <property type="entry name" value="AbrB_dup"/>
</dbReference>
<dbReference type="InterPro" id="IPR007820">
    <property type="entry name" value="AbrB_fam"/>
</dbReference>
<feature type="transmembrane region" description="Helical" evidence="1">
    <location>
        <begin position="215"/>
        <end position="233"/>
    </location>
</feature>
<organism evidence="2 3">
    <name type="scientific">Paenibacillus chibensis</name>
    <dbReference type="NCBI Taxonomy" id="59846"/>
    <lineage>
        <taxon>Bacteria</taxon>
        <taxon>Bacillati</taxon>
        <taxon>Bacillota</taxon>
        <taxon>Bacilli</taxon>
        <taxon>Bacillales</taxon>
        <taxon>Paenibacillaceae</taxon>
        <taxon>Paenibacillus</taxon>
    </lineage>
</organism>
<dbReference type="PANTHER" id="PTHR38457">
    <property type="entry name" value="REGULATOR ABRB-RELATED"/>
    <property type="match status" value="1"/>
</dbReference>
<evidence type="ECO:0000256" key="1">
    <source>
        <dbReference type="SAM" id="Phobius"/>
    </source>
</evidence>
<proteinExistence type="predicted"/>
<feature type="transmembrane region" description="Helical" evidence="1">
    <location>
        <begin position="29"/>
        <end position="46"/>
    </location>
</feature>
<sequence>MSSKPLRLIYTLVCGVIGAYVFKWIHMPIPWLLGPMIFVLIASKTIKPVKLLWPPVLRNAGMIVIGYTIGLSFTMATLQQIGRQLPSMILLTMLLLICSLLIAALVSFLSGVPFPTVLMGSIPGGLTQMVTLADDIKGIDITVVTFLQVSRLMMIIFFVPLLVFSPIFGGEASEAAAGMSDAAASAWNGLFPHIIVYAVVCTLFAVVGQRIKFPTAYLLGPMIAAVLLNLSGYEGHALPTLFLNASQLVIGTYVGMLLKPEQLSHKLRMVALALLSGVLLIGCSISLSVLLTQMHAVTMITAFLGLAPGGMDQMGIIGKEAGADLSVVICYQLFRTLFIFVAVPPLLKAIFKSIQRKKNAGHE</sequence>
<protein>
    <submittedName>
        <fullName evidence="2">AbrB family transcriptional regulator</fullName>
    </submittedName>
</protein>
<evidence type="ECO:0000313" key="3">
    <source>
        <dbReference type="Proteomes" id="UP001343257"/>
    </source>
</evidence>
<dbReference type="PANTHER" id="PTHR38457:SF1">
    <property type="entry name" value="REGULATOR ABRB-RELATED"/>
    <property type="match status" value="1"/>
</dbReference>
<comment type="caution">
    <text evidence="2">The sequence shown here is derived from an EMBL/GenBank/DDBJ whole genome shotgun (WGS) entry which is preliminary data.</text>
</comment>
<feature type="transmembrane region" description="Helical" evidence="1">
    <location>
        <begin position="88"/>
        <end position="108"/>
    </location>
</feature>
<name>A0ABU6PMM5_9BACL</name>